<proteinExistence type="predicted"/>
<organism evidence="1">
    <name type="scientific">Brassica oleracea</name>
    <name type="common">Wild cabbage</name>
    <dbReference type="NCBI Taxonomy" id="3712"/>
    <lineage>
        <taxon>Eukaryota</taxon>
        <taxon>Viridiplantae</taxon>
        <taxon>Streptophyta</taxon>
        <taxon>Embryophyta</taxon>
        <taxon>Tracheophyta</taxon>
        <taxon>Spermatophyta</taxon>
        <taxon>Magnoliopsida</taxon>
        <taxon>eudicotyledons</taxon>
        <taxon>Gunneridae</taxon>
        <taxon>Pentapetalae</taxon>
        <taxon>rosids</taxon>
        <taxon>malvids</taxon>
        <taxon>Brassicales</taxon>
        <taxon>Brassicaceae</taxon>
        <taxon>Brassiceae</taxon>
        <taxon>Brassica</taxon>
    </lineage>
</organism>
<protein>
    <submittedName>
        <fullName evidence="1">Uncharacterized protein</fullName>
    </submittedName>
</protein>
<reference evidence="1" key="1">
    <citation type="submission" date="2018-11" db="EMBL/GenBank/DDBJ databases">
        <authorList>
            <consortium name="Genoscope - CEA"/>
            <person name="William W."/>
        </authorList>
    </citation>
    <scope>NUCLEOTIDE SEQUENCE</scope>
</reference>
<dbReference type="EMBL" id="LR031872">
    <property type="protein sequence ID" value="VDC84991.1"/>
    <property type="molecule type" value="Genomic_DNA"/>
</dbReference>
<sequence>MTMRTKKAKPIALFRRLLCLVTTPITMPFHGLGVIDNLWIC</sequence>
<gene>
    <name evidence="1" type="ORF">BOLC3T12648H</name>
</gene>
<dbReference type="AlphaFoldDB" id="A0A3P6ALA4"/>
<evidence type="ECO:0000313" key="1">
    <source>
        <dbReference type="EMBL" id="VDC84991.1"/>
    </source>
</evidence>
<accession>A0A3P6ALA4</accession>
<name>A0A3P6ALA4_BRAOL</name>